<protein>
    <submittedName>
        <fullName evidence="2">Uncharacterized protein</fullName>
    </submittedName>
</protein>
<dbReference type="RefSeq" id="WP_184866901.1">
    <property type="nucleotide sequence ID" value="NZ_BAAAWY010000010.1"/>
</dbReference>
<gene>
    <name evidence="2" type="ORF">BJ998_006262</name>
</gene>
<evidence type="ECO:0000256" key="1">
    <source>
        <dbReference type="SAM" id="Phobius"/>
    </source>
</evidence>
<keyword evidence="3" id="KW-1185">Reference proteome</keyword>
<name>A0A7W9KM34_9PSEU</name>
<feature type="transmembrane region" description="Helical" evidence="1">
    <location>
        <begin position="12"/>
        <end position="31"/>
    </location>
</feature>
<keyword evidence="1" id="KW-0472">Membrane</keyword>
<evidence type="ECO:0000313" key="3">
    <source>
        <dbReference type="Proteomes" id="UP000585638"/>
    </source>
</evidence>
<feature type="transmembrane region" description="Helical" evidence="1">
    <location>
        <begin position="105"/>
        <end position="126"/>
    </location>
</feature>
<organism evidence="2 3">
    <name type="scientific">Kutzneria kofuensis</name>
    <dbReference type="NCBI Taxonomy" id="103725"/>
    <lineage>
        <taxon>Bacteria</taxon>
        <taxon>Bacillati</taxon>
        <taxon>Actinomycetota</taxon>
        <taxon>Actinomycetes</taxon>
        <taxon>Pseudonocardiales</taxon>
        <taxon>Pseudonocardiaceae</taxon>
        <taxon>Kutzneria</taxon>
    </lineage>
</organism>
<dbReference type="AlphaFoldDB" id="A0A7W9KM34"/>
<accession>A0A7W9KM34</accession>
<keyword evidence="1" id="KW-0812">Transmembrane</keyword>
<dbReference type="EMBL" id="JACHIR010000001">
    <property type="protein sequence ID" value="MBB5895066.1"/>
    <property type="molecule type" value="Genomic_DNA"/>
</dbReference>
<keyword evidence="1" id="KW-1133">Transmembrane helix</keyword>
<comment type="caution">
    <text evidence="2">The sequence shown here is derived from an EMBL/GenBank/DDBJ whole genome shotgun (WGS) entry which is preliminary data.</text>
</comment>
<sequence length="201" mass="21423">MKWYADRPGRFLRQVLADVVALGWIGGWIWLGVQVHDTVRRLRAPGDGLVNAGSGLRDTFRDAAASAGKVPFVGGQLADALGAGTNAGATLVNAGNGEIDTAESLAFWVPFALVIGPVLVALAIWLPLRIRYARSAGAVRRLGRLDGGEDLLALRALTRLPLRSLAQVSDDPAGDWRKGRRKVIGELAALEQNALGLRRST</sequence>
<dbReference type="Proteomes" id="UP000585638">
    <property type="component" value="Unassembled WGS sequence"/>
</dbReference>
<reference evidence="2 3" key="1">
    <citation type="submission" date="2020-08" db="EMBL/GenBank/DDBJ databases">
        <title>Sequencing the genomes of 1000 actinobacteria strains.</title>
        <authorList>
            <person name="Klenk H.-P."/>
        </authorList>
    </citation>
    <scope>NUCLEOTIDE SEQUENCE [LARGE SCALE GENOMIC DNA]</scope>
    <source>
        <strain evidence="2 3">DSM 43851</strain>
    </source>
</reference>
<evidence type="ECO:0000313" key="2">
    <source>
        <dbReference type="EMBL" id="MBB5895066.1"/>
    </source>
</evidence>
<proteinExistence type="predicted"/>